<evidence type="ECO:0000313" key="4">
    <source>
        <dbReference type="EMBL" id="ETR72916.1"/>
    </source>
</evidence>
<dbReference type="InterPro" id="IPR001932">
    <property type="entry name" value="PPM-type_phosphatase-like_dom"/>
</dbReference>
<reference evidence="5" key="1">
    <citation type="submission" date="2012-11" db="EMBL/GenBank/DDBJ databases">
        <authorList>
            <person name="Lucero-Rivera Y.E."/>
            <person name="Tovar-Ramirez D."/>
        </authorList>
    </citation>
    <scope>NUCLEOTIDE SEQUENCE [LARGE SCALE GENOMIC DNA]</scope>
    <source>
        <strain evidence="5">Araruama</strain>
    </source>
</reference>
<dbReference type="InterPro" id="IPR036457">
    <property type="entry name" value="PPM-type-like_dom_sf"/>
</dbReference>
<dbReference type="PANTHER" id="PTHR43156:SF9">
    <property type="entry name" value="HAMP DOMAIN-CONTAINING PROTEIN"/>
    <property type="match status" value="1"/>
</dbReference>
<evidence type="ECO:0000313" key="5">
    <source>
        <dbReference type="Proteomes" id="UP000189670"/>
    </source>
</evidence>
<keyword evidence="2" id="KW-0472">Membrane</keyword>
<dbReference type="Pfam" id="PF07228">
    <property type="entry name" value="SpoIIE"/>
    <property type="match status" value="1"/>
</dbReference>
<dbReference type="EMBL" id="ATBP01000100">
    <property type="protein sequence ID" value="ETR72916.1"/>
    <property type="molecule type" value="Genomic_DNA"/>
</dbReference>
<sequence>MNKKPALLIPGIMIIVCMMLLVFNQLYLQSLFMKAIEVFMEVSINESLVRASDRFLQKMHLSFYLCMGIITLLLLTVLWIFRRIMVHVGHEVLDTNKEQSHHNEKLEEANRNMLDSIKYARLIQSSLLPDEEIINEFMPHNFIIWQPRDLVGGDIFYFYPIVKNLTAHEDGLLTLEDGMIIAVVDCTGHGVPGAFMTMIASSGIRRIIRDEGCVDPSEILARLNMVVKRTLYQDSAHSDSDDGMDVGICFLKPQENELIFAGARIPLLIVNDQTIEHIKGDRCSIGYRTTDPYFEFTNHRIDLEKNMKFYLYSDGIVDQTGGGKRISIWQSSPQGITVKICPPANE</sequence>
<dbReference type="AlphaFoldDB" id="A0A1V1PDQ6"/>
<dbReference type="InterPro" id="IPR052016">
    <property type="entry name" value="Bact_Sigma-Reg"/>
</dbReference>
<evidence type="ECO:0000256" key="1">
    <source>
        <dbReference type="ARBA" id="ARBA00022801"/>
    </source>
</evidence>
<dbReference type="PANTHER" id="PTHR43156">
    <property type="entry name" value="STAGE II SPORULATION PROTEIN E-RELATED"/>
    <property type="match status" value="1"/>
</dbReference>
<feature type="domain" description="PPM-type phosphatase" evidence="3">
    <location>
        <begin position="177"/>
        <end position="320"/>
    </location>
</feature>
<evidence type="ECO:0000259" key="3">
    <source>
        <dbReference type="Pfam" id="PF07228"/>
    </source>
</evidence>
<keyword evidence="1" id="KW-0378">Hydrolase</keyword>
<proteinExistence type="predicted"/>
<protein>
    <submittedName>
        <fullName evidence="4">Stage II sporulation protein E</fullName>
    </submittedName>
</protein>
<keyword evidence="2" id="KW-1133">Transmembrane helix</keyword>
<accession>A0A1V1PDQ6</accession>
<name>A0A1V1PDQ6_9BACT</name>
<comment type="caution">
    <text evidence="4">The sequence shown here is derived from an EMBL/GenBank/DDBJ whole genome shotgun (WGS) entry which is preliminary data.</text>
</comment>
<feature type="transmembrane region" description="Helical" evidence="2">
    <location>
        <begin position="61"/>
        <end position="81"/>
    </location>
</feature>
<dbReference type="Gene3D" id="3.60.40.10">
    <property type="entry name" value="PPM-type phosphatase domain"/>
    <property type="match status" value="1"/>
</dbReference>
<evidence type="ECO:0000256" key="2">
    <source>
        <dbReference type="SAM" id="Phobius"/>
    </source>
</evidence>
<dbReference type="Proteomes" id="UP000189670">
    <property type="component" value="Unassembled WGS sequence"/>
</dbReference>
<feature type="transmembrane region" description="Helical" evidence="2">
    <location>
        <begin position="7"/>
        <end position="28"/>
    </location>
</feature>
<dbReference type="GO" id="GO:0016791">
    <property type="term" value="F:phosphatase activity"/>
    <property type="evidence" value="ECO:0007669"/>
    <property type="project" value="TreeGrafter"/>
</dbReference>
<organism evidence="4 5">
    <name type="scientific">Candidatus Magnetoglobus multicellularis str. Araruama</name>
    <dbReference type="NCBI Taxonomy" id="890399"/>
    <lineage>
        <taxon>Bacteria</taxon>
        <taxon>Pseudomonadati</taxon>
        <taxon>Thermodesulfobacteriota</taxon>
        <taxon>Desulfobacteria</taxon>
        <taxon>Desulfobacterales</taxon>
        <taxon>Desulfobacteraceae</taxon>
        <taxon>Candidatus Magnetoglobus</taxon>
    </lineage>
</organism>
<keyword evidence="2" id="KW-0812">Transmembrane</keyword>
<gene>
    <name evidence="4" type="ORF">OMM_01334</name>
</gene>